<dbReference type="InterPro" id="IPR036728">
    <property type="entry name" value="PBP_GOBP_sf"/>
</dbReference>
<dbReference type="CDD" id="cd23992">
    <property type="entry name" value="PBP_GOBP"/>
    <property type="match status" value="1"/>
</dbReference>
<dbReference type="Pfam" id="PF01395">
    <property type="entry name" value="PBP_GOBP"/>
    <property type="match status" value="1"/>
</dbReference>
<evidence type="ECO:0000256" key="1">
    <source>
        <dbReference type="SAM" id="SignalP"/>
    </source>
</evidence>
<dbReference type="GO" id="GO:0005549">
    <property type="term" value="F:odorant binding"/>
    <property type="evidence" value="ECO:0007669"/>
    <property type="project" value="InterPro"/>
</dbReference>
<sequence length="134" mass="14971">MNLPAYLVLIALVVYSQALTDKQKADISPVDKDCQEKSKISKKLVDDLFNHSVSNISEYKNNKALRKYLVCVDTTGGWLNQDGTYDTQASIKWLKDGGLSVKKALEAIRKCGVVKETLEDTSFNAFMCLYEIGL</sequence>
<dbReference type="InterPro" id="IPR006170">
    <property type="entry name" value="PBP/GOBP"/>
</dbReference>
<reference evidence="2" key="1">
    <citation type="journal article" date="2023" name="G3 (Bethesda)">
        <title>Whole genome assemblies of Zophobas morio and Tenebrio molitor.</title>
        <authorList>
            <person name="Kaur S."/>
            <person name="Stinson S.A."/>
            <person name="diCenzo G.C."/>
        </authorList>
    </citation>
    <scope>NUCLEOTIDE SEQUENCE</scope>
    <source>
        <strain evidence="2">QUZm001</strain>
    </source>
</reference>
<organism evidence="2 3">
    <name type="scientific">Zophobas morio</name>
    <dbReference type="NCBI Taxonomy" id="2755281"/>
    <lineage>
        <taxon>Eukaryota</taxon>
        <taxon>Metazoa</taxon>
        <taxon>Ecdysozoa</taxon>
        <taxon>Arthropoda</taxon>
        <taxon>Hexapoda</taxon>
        <taxon>Insecta</taxon>
        <taxon>Pterygota</taxon>
        <taxon>Neoptera</taxon>
        <taxon>Endopterygota</taxon>
        <taxon>Coleoptera</taxon>
        <taxon>Polyphaga</taxon>
        <taxon>Cucujiformia</taxon>
        <taxon>Tenebrionidae</taxon>
        <taxon>Zophobas</taxon>
    </lineage>
</organism>
<dbReference type="AlphaFoldDB" id="A0AA38I0U6"/>
<name>A0AA38I0U6_9CUCU</name>
<dbReference type="SUPFAM" id="SSF47565">
    <property type="entry name" value="Insect pheromone/odorant-binding proteins"/>
    <property type="match status" value="1"/>
</dbReference>
<evidence type="ECO:0000313" key="3">
    <source>
        <dbReference type="Proteomes" id="UP001168821"/>
    </source>
</evidence>
<evidence type="ECO:0000313" key="2">
    <source>
        <dbReference type="EMBL" id="KAJ3647740.1"/>
    </source>
</evidence>
<dbReference type="Gene3D" id="1.10.238.20">
    <property type="entry name" value="Pheromone/general odorant binding protein domain"/>
    <property type="match status" value="1"/>
</dbReference>
<keyword evidence="1" id="KW-0732">Signal</keyword>
<feature type="chain" id="PRO_5041325836" evidence="1">
    <location>
        <begin position="19"/>
        <end position="134"/>
    </location>
</feature>
<proteinExistence type="predicted"/>
<gene>
    <name evidence="2" type="ORF">Zmor_019601</name>
</gene>
<keyword evidence="3" id="KW-1185">Reference proteome</keyword>
<dbReference type="EMBL" id="JALNTZ010000006">
    <property type="protein sequence ID" value="KAJ3647740.1"/>
    <property type="molecule type" value="Genomic_DNA"/>
</dbReference>
<protein>
    <submittedName>
        <fullName evidence="2">Uncharacterized protein</fullName>
    </submittedName>
</protein>
<comment type="caution">
    <text evidence="2">The sequence shown here is derived from an EMBL/GenBank/DDBJ whole genome shotgun (WGS) entry which is preliminary data.</text>
</comment>
<accession>A0AA38I0U6</accession>
<feature type="signal peptide" evidence="1">
    <location>
        <begin position="1"/>
        <end position="18"/>
    </location>
</feature>
<dbReference type="Proteomes" id="UP001168821">
    <property type="component" value="Unassembled WGS sequence"/>
</dbReference>